<organism evidence="1 2">
    <name type="scientific">Halopiger aswanensis</name>
    <dbReference type="NCBI Taxonomy" id="148449"/>
    <lineage>
        <taxon>Archaea</taxon>
        <taxon>Methanobacteriati</taxon>
        <taxon>Methanobacteriota</taxon>
        <taxon>Stenosarchaea group</taxon>
        <taxon>Halobacteria</taxon>
        <taxon>Halobacteriales</taxon>
        <taxon>Natrialbaceae</taxon>
        <taxon>Halopiger</taxon>
    </lineage>
</organism>
<dbReference type="SUPFAM" id="SSF46785">
    <property type="entry name" value="Winged helix' DNA-binding domain"/>
    <property type="match status" value="1"/>
</dbReference>
<dbReference type="Gene3D" id="1.10.10.10">
    <property type="entry name" value="Winged helix-like DNA-binding domain superfamily/Winged helix DNA-binding domain"/>
    <property type="match status" value="1"/>
</dbReference>
<dbReference type="AlphaFoldDB" id="A0A3R7DD47"/>
<name>A0A3R7DD47_9EURY</name>
<protein>
    <submittedName>
        <fullName evidence="1">IclR-like helix-turn-helix domain-containing protein</fullName>
    </submittedName>
</protein>
<evidence type="ECO:0000313" key="1">
    <source>
        <dbReference type="EMBL" id="RKD95201.1"/>
    </source>
</evidence>
<dbReference type="OrthoDB" id="285635at2157"/>
<proteinExistence type="predicted"/>
<dbReference type="EMBL" id="RAPO01000002">
    <property type="protein sequence ID" value="RKD95201.1"/>
    <property type="molecule type" value="Genomic_DNA"/>
</dbReference>
<dbReference type="Pfam" id="PF13412">
    <property type="entry name" value="HTH_24"/>
    <property type="match status" value="1"/>
</dbReference>
<dbReference type="InterPro" id="IPR036390">
    <property type="entry name" value="WH_DNA-bd_sf"/>
</dbReference>
<accession>A0A3R7DD47</accession>
<evidence type="ECO:0000313" key="2">
    <source>
        <dbReference type="Proteomes" id="UP000283805"/>
    </source>
</evidence>
<reference evidence="1 2" key="1">
    <citation type="submission" date="2018-09" db="EMBL/GenBank/DDBJ databases">
        <title>Genomic Encyclopedia of Archaeal and Bacterial Type Strains, Phase II (KMG-II): from individual species to whole genera.</title>
        <authorList>
            <person name="Goeker M."/>
        </authorList>
    </citation>
    <scope>NUCLEOTIDE SEQUENCE [LARGE SCALE GENOMIC DNA]</scope>
    <source>
        <strain evidence="1 2">DSM 13151</strain>
    </source>
</reference>
<gene>
    <name evidence="1" type="ORF">ATJ93_2053</name>
</gene>
<sequence>MSYRDHSEPTAQGWDRSILEVLDRTNQATAAELAAALETHPMTIERQCRLLQREGYVRRGIAGTYTLAEEGQRRAESMAAD</sequence>
<dbReference type="Proteomes" id="UP000283805">
    <property type="component" value="Unassembled WGS sequence"/>
</dbReference>
<dbReference type="InterPro" id="IPR036388">
    <property type="entry name" value="WH-like_DNA-bd_sf"/>
</dbReference>
<keyword evidence="2" id="KW-1185">Reference proteome</keyword>
<dbReference type="RefSeq" id="WP_120244497.1">
    <property type="nucleotide sequence ID" value="NZ_RAPO01000002.1"/>
</dbReference>
<comment type="caution">
    <text evidence="1">The sequence shown here is derived from an EMBL/GenBank/DDBJ whole genome shotgun (WGS) entry which is preliminary data.</text>
</comment>